<dbReference type="GO" id="GO:0000045">
    <property type="term" value="P:autophagosome assembly"/>
    <property type="evidence" value="ECO:0000318"/>
    <property type="project" value="GO_Central"/>
</dbReference>
<evidence type="ECO:0000313" key="13">
    <source>
        <dbReference type="Proteomes" id="UP000001064"/>
    </source>
</evidence>
<dbReference type="InterPro" id="IPR000008">
    <property type="entry name" value="C2_dom"/>
</dbReference>
<dbReference type="Gene3D" id="2.60.40.150">
    <property type="entry name" value="C2 domain"/>
    <property type="match status" value="1"/>
</dbReference>
<evidence type="ECO:0000256" key="7">
    <source>
        <dbReference type="PROSITE-ProRule" id="PRU00880"/>
    </source>
</evidence>
<evidence type="ECO:0000256" key="1">
    <source>
        <dbReference type="ARBA" id="ARBA00012073"/>
    </source>
</evidence>
<dbReference type="SUPFAM" id="SSF49562">
    <property type="entry name" value="C2 domain (Calcium/lipid-binding domain, CaLB)"/>
    <property type="match status" value="1"/>
</dbReference>
<dbReference type="STRING" id="5786.F0ZUZ3"/>
<evidence type="ECO:0000259" key="8">
    <source>
        <dbReference type="PROSITE" id="PS50004"/>
    </source>
</evidence>
<dbReference type="PROSITE" id="PS50290">
    <property type="entry name" value="PI3_4_KINASE_3"/>
    <property type="match status" value="1"/>
</dbReference>
<dbReference type="GO" id="GO:0036092">
    <property type="term" value="P:phosphatidylinositol-3-phosphate biosynthetic process"/>
    <property type="evidence" value="ECO:0000318"/>
    <property type="project" value="GO_Central"/>
</dbReference>
<dbReference type="InterPro" id="IPR018936">
    <property type="entry name" value="PI3/4_kinase_CS"/>
</dbReference>
<dbReference type="eggNOG" id="KOG0906">
    <property type="taxonomic scope" value="Eukaryota"/>
</dbReference>
<dbReference type="InterPro" id="IPR002420">
    <property type="entry name" value="PI3K-type_C2_dom"/>
</dbReference>
<dbReference type="GO" id="GO:0005777">
    <property type="term" value="C:peroxisome"/>
    <property type="evidence" value="ECO:0000318"/>
    <property type="project" value="GO_Central"/>
</dbReference>
<evidence type="ECO:0000259" key="11">
    <source>
        <dbReference type="PROSITE" id="PS51547"/>
    </source>
</evidence>
<dbReference type="PROSITE" id="PS00915">
    <property type="entry name" value="PI3_4_KINASE_1"/>
    <property type="match status" value="1"/>
</dbReference>
<evidence type="ECO:0000313" key="12">
    <source>
        <dbReference type="EMBL" id="EGC32235.1"/>
    </source>
</evidence>
<dbReference type="Pfam" id="PF00613">
    <property type="entry name" value="PI3Ka"/>
    <property type="match status" value="1"/>
</dbReference>
<dbReference type="EC" id="2.7.1.137" evidence="1"/>
<accession>F0ZUZ3</accession>
<dbReference type="EMBL" id="GL871204">
    <property type="protein sequence ID" value="EGC32235.1"/>
    <property type="molecule type" value="Genomic_DNA"/>
</dbReference>
<feature type="domain" description="PIK helical" evidence="10">
    <location>
        <begin position="267"/>
        <end position="452"/>
    </location>
</feature>
<dbReference type="InterPro" id="IPR016024">
    <property type="entry name" value="ARM-type_fold"/>
</dbReference>
<comment type="similarity">
    <text evidence="6 7">Belongs to the PI3/PI4-kinase family.</text>
</comment>
<dbReference type="OMA" id="LHKFAQY"/>
<keyword evidence="4 6" id="KW-0418">Kinase</keyword>
<evidence type="ECO:0000256" key="2">
    <source>
        <dbReference type="ARBA" id="ARBA00022679"/>
    </source>
</evidence>
<feature type="domain" description="C2 PI3K-type" evidence="11">
    <location>
        <begin position="31"/>
        <end position="178"/>
    </location>
</feature>
<dbReference type="PIRSF" id="PIRSF000587">
    <property type="entry name" value="PI3K_Vps34"/>
    <property type="match status" value="1"/>
</dbReference>
<dbReference type="GO" id="GO:0016303">
    <property type="term" value="F:1-phosphatidylinositol-3-kinase activity"/>
    <property type="evidence" value="ECO:0000318"/>
    <property type="project" value="GO_Central"/>
</dbReference>
<dbReference type="PROSITE" id="PS50004">
    <property type="entry name" value="C2"/>
    <property type="match status" value="1"/>
</dbReference>
<dbReference type="AlphaFoldDB" id="F0ZUZ3"/>
<dbReference type="GO" id="GO:0005768">
    <property type="term" value="C:endosome"/>
    <property type="evidence" value="ECO:0000318"/>
    <property type="project" value="GO_Central"/>
</dbReference>
<evidence type="ECO:0000259" key="9">
    <source>
        <dbReference type="PROSITE" id="PS50290"/>
    </source>
</evidence>
<keyword evidence="2 6" id="KW-0808">Transferase</keyword>
<dbReference type="PANTHER" id="PTHR10048:SF7">
    <property type="entry name" value="PHOSPHATIDYLINOSITOL 3-KINASE CATALYTIC SUBUNIT TYPE 3"/>
    <property type="match status" value="1"/>
</dbReference>
<keyword evidence="3 6" id="KW-0547">Nucleotide-binding</keyword>
<feature type="domain" description="PI3K/PI4K catalytic" evidence="9">
    <location>
        <begin position="524"/>
        <end position="792"/>
    </location>
</feature>
<dbReference type="GO" id="GO:0005737">
    <property type="term" value="C:cytoplasm"/>
    <property type="evidence" value="ECO:0000318"/>
    <property type="project" value="GO_Central"/>
</dbReference>
<dbReference type="InterPro" id="IPR001263">
    <property type="entry name" value="PI3K_accessory_dom"/>
</dbReference>
<name>F0ZUZ3_DICPU</name>
<dbReference type="GeneID" id="10507413"/>
<feature type="domain" description="C2" evidence="8">
    <location>
        <begin position="1"/>
        <end position="141"/>
    </location>
</feature>
<dbReference type="InterPro" id="IPR035892">
    <property type="entry name" value="C2_domain_sf"/>
</dbReference>
<dbReference type="OrthoDB" id="67688at2759"/>
<dbReference type="GO" id="GO:0000425">
    <property type="term" value="P:pexophagy"/>
    <property type="evidence" value="ECO:0000318"/>
    <property type="project" value="GO_Central"/>
</dbReference>
<organism evidence="12 13">
    <name type="scientific">Dictyostelium purpureum</name>
    <name type="common">Slime mold</name>
    <dbReference type="NCBI Taxonomy" id="5786"/>
    <lineage>
        <taxon>Eukaryota</taxon>
        <taxon>Amoebozoa</taxon>
        <taxon>Evosea</taxon>
        <taxon>Eumycetozoa</taxon>
        <taxon>Dictyostelia</taxon>
        <taxon>Dictyosteliales</taxon>
        <taxon>Dictyosteliaceae</taxon>
        <taxon>Dictyostelium</taxon>
    </lineage>
</organism>
<dbReference type="PROSITE" id="PS00916">
    <property type="entry name" value="PI3_4_KINASE_2"/>
    <property type="match status" value="1"/>
</dbReference>
<dbReference type="FunFam" id="3.30.1010.10:FF:000002">
    <property type="entry name" value="Phosphatidylinositol 3-kinase catalytic subunit type 3"/>
    <property type="match status" value="1"/>
</dbReference>
<dbReference type="InParanoid" id="F0ZUZ3"/>
<dbReference type="Proteomes" id="UP000001064">
    <property type="component" value="Unassembled WGS sequence"/>
</dbReference>
<dbReference type="GO" id="GO:0048015">
    <property type="term" value="P:phosphatidylinositol-mediated signaling"/>
    <property type="evidence" value="ECO:0000318"/>
    <property type="project" value="GO_Central"/>
</dbReference>
<dbReference type="InterPro" id="IPR000403">
    <property type="entry name" value="PI3/4_kinase_cat_dom"/>
</dbReference>
<dbReference type="InterPro" id="IPR042236">
    <property type="entry name" value="PI3K_accessory_sf"/>
</dbReference>
<evidence type="ECO:0000256" key="5">
    <source>
        <dbReference type="ARBA" id="ARBA00022840"/>
    </source>
</evidence>
<dbReference type="GO" id="GO:0005524">
    <property type="term" value="F:ATP binding"/>
    <property type="evidence" value="ECO:0007669"/>
    <property type="project" value="UniProtKB-UniRule"/>
</dbReference>
<dbReference type="Gene3D" id="1.10.1070.11">
    <property type="entry name" value="Phosphatidylinositol 3-/4-kinase, catalytic domain"/>
    <property type="match status" value="1"/>
</dbReference>
<dbReference type="Pfam" id="PF00454">
    <property type="entry name" value="PI3_PI4_kinase"/>
    <property type="match status" value="1"/>
</dbReference>
<dbReference type="Gene3D" id="1.25.40.70">
    <property type="entry name" value="Phosphatidylinositol 3-kinase, accessory domain (PIK)"/>
    <property type="match status" value="1"/>
</dbReference>
<dbReference type="SMART" id="SM00142">
    <property type="entry name" value="PI3K_C2"/>
    <property type="match status" value="1"/>
</dbReference>
<dbReference type="GO" id="GO:0016020">
    <property type="term" value="C:membrane"/>
    <property type="evidence" value="ECO:0000318"/>
    <property type="project" value="GO_Central"/>
</dbReference>
<dbReference type="VEuPathDB" id="AmoebaDB:DICPUDRAFT_155819"/>
<dbReference type="RefSeq" id="XP_003291233.1">
    <property type="nucleotide sequence ID" value="XM_003291185.1"/>
</dbReference>
<dbReference type="GO" id="GO:0000407">
    <property type="term" value="C:phagophore assembly site"/>
    <property type="evidence" value="ECO:0000318"/>
    <property type="project" value="GO_Central"/>
</dbReference>
<dbReference type="InterPro" id="IPR057756">
    <property type="entry name" value="PI3-kinase_type3/VPS34_cat"/>
</dbReference>
<dbReference type="FunCoup" id="F0ZUZ3">
    <property type="interactions" value="949"/>
</dbReference>
<dbReference type="SUPFAM" id="SSF48371">
    <property type="entry name" value="ARM repeat"/>
    <property type="match status" value="1"/>
</dbReference>
<dbReference type="FunFam" id="2.60.40.150:FF:000479">
    <property type="entry name" value="Phosphatidylinositol 3-kinase VPS34-like"/>
    <property type="match status" value="1"/>
</dbReference>
<protein>
    <recommendedName>
        <fullName evidence="1">phosphatidylinositol 3-kinase</fullName>
        <ecNumber evidence="1">2.7.1.137</ecNumber>
    </recommendedName>
</protein>
<reference evidence="13" key="1">
    <citation type="journal article" date="2011" name="Genome Biol.">
        <title>Comparative genomics of the social amoebae Dictyostelium discoideum and Dictyostelium purpureum.</title>
        <authorList>
            <consortium name="US DOE Joint Genome Institute (JGI-PGF)"/>
            <person name="Sucgang R."/>
            <person name="Kuo A."/>
            <person name="Tian X."/>
            <person name="Salerno W."/>
            <person name="Parikh A."/>
            <person name="Feasley C.L."/>
            <person name="Dalin E."/>
            <person name="Tu H."/>
            <person name="Huang E."/>
            <person name="Barry K."/>
            <person name="Lindquist E."/>
            <person name="Shapiro H."/>
            <person name="Bruce D."/>
            <person name="Schmutz J."/>
            <person name="Salamov A."/>
            <person name="Fey P."/>
            <person name="Gaudet P."/>
            <person name="Anjard C."/>
            <person name="Babu M.M."/>
            <person name="Basu S."/>
            <person name="Bushmanova Y."/>
            <person name="van der Wel H."/>
            <person name="Katoh-Kurasawa M."/>
            <person name="Dinh C."/>
            <person name="Coutinho P.M."/>
            <person name="Saito T."/>
            <person name="Elias M."/>
            <person name="Schaap P."/>
            <person name="Kay R.R."/>
            <person name="Henrissat B."/>
            <person name="Eichinger L."/>
            <person name="Rivero F."/>
            <person name="Putnam N.H."/>
            <person name="West C.M."/>
            <person name="Loomis W.F."/>
            <person name="Chisholm R.L."/>
            <person name="Shaulsky G."/>
            <person name="Strassmann J.E."/>
            <person name="Queller D.C."/>
            <person name="Kuspa A."/>
            <person name="Grigoriev I.V."/>
        </authorList>
    </citation>
    <scope>NUCLEOTIDE SEQUENCE [LARGE SCALE GENOMIC DNA]</scope>
    <source>
        <strain evidence="13">QSDP1</strain>
    </source>
</reference>
<evidence type="ECO:0000256" key="6">
    <source>
        <dbReference type="PIRNR" id="PIRNR000587"/>
    </source>
</evidence>
<evidence type="ECO:0000256" key="3">
    <source>
        <dbReference type="ARBA" id="ARBA00022741"/>
    </source>
</evidence>
<dbReference type="InterPro" id="IPR015433">
    <property type="entry name" value="PI3/4_kinase"/>
</dbReference>
<dbReference type="SUPFAM" id="SSF56112">
    <property type="entry name" value="Protein kinase-like (PK-like)"/>
    <property type="match status" value="1"/>
</dbReference>
<dbReference type="InterPro" id="IPR011009">
    <property type="entry name" value="Kinase-like_dom_sf"/>
</dbReference>
<dbReference type="CDD" id="cd08397">
    <property type="entry name" value="C2_PI3K_class_III"/>
    <property type="match status" value="1"/>
</dbReference>
<keyword evidence="5 6" id="KW-0067">ATP-binding</keyword>
<sequence length="808" mass="93350">MTLQNAYLLIRTVQICSLEGKRNKENAPKTVDKWVDDPYLKNSSLYRDTTLDLYVTCTLYSDSKPLIQPEHTSYNPFSGSNKWDETIIFPLKHQDLPFDTMIVITIWDIYSPTKKVPIGGTSFNVFGMNKIERKGKHKLLVWQDREGDGETDTSTPGQIQGKDEQYRLEKLKKKYDRKLINHCQWLDKYTINEIEKISRSSDSLNKNRIYLTIELPEFELPVLFKQQNCSLYKPLQLHAKKSLVLINDIEMDEHPSEQKYHRLNLYDHKDLKPNLTELKGLTDILKSPPNTRVASKDALLIWRFRYYLTTNKKALTKFLRCVEWSESHQKNEALSIIPKWEPIDIADSLELLSSAFTHQNTTNVRRYAVDILRKADDEELLYYLLQLVQATKYEQYDGNINDSPLISFLFERSSKNFTLGSHFYWYLTVDSVLKTSSFCSLYKTLQDTFFRQLDPTDGLRINQQNNFVSRLSTLSVELKAMNFPREKKIEKLRHMLSEGSYKDLSDFPPIRLPVNPDIEIVGIVPEKATIYKSAKSPLGLKLRTTKGEEYGIIFKTGDDLRQDQLIIQLISLMDRLLKKENLDLKLTPYKVLATAEEDGIVEMVNPSEAMASVLSKYDGEILKFFKTHNPDSESPYGVAPDVMDNFVKSCAGYCVITYILGIGDRHLDNLLLTPNGKLFHIDFGYILGKDPKILPPPMKLCKEMVVGMGGENSKHYEKFKQLCCEAYNILRKSSHLILNLFALMADASIPSISEDKEKSILKVQEKLQLELTDQEASNSLLLLLNESVSALFPVMVEYVHKWYQYWRS</sequence>
<dbReference type="InterPro" id="IPR036940">
    <property type="entry name" value="PI3/4_kinase_cat_sf"/>
</dbReference>
<dbReference type="PROSITE" id="PS51547">
    <property type="entry name" value="C2_PI3K"/>
    <property type="match status" value="1"/>
</dbReference>
<dbReference type="SMART" id="SM00145">
    <property type="entry name" value="PI3Ka"/>
    <property type="match status" value="1"/>
</dbReference>
<keyword evidence="13" id="KW-1185">Reference proteome</keyword>
<dbReference type="KEGG" id="dpp:DICPUDRAFT_155819"/>
<gene>
    <name evidence="12" type="ORF">DICPUDRAFT_155819</name>
</gene>
<dbReference type="CDD" id="cd00870">
    <property type="entry name" value="PI3Ka_III"/>
    <property type="match status" value="1"/>
</dbReference>
<dbReference type="GO" id="GO:0034272">
    <property type="term" value="C:phosphatidylinositol 3-kinase complex, class III, type II"/>
    <property type="evidence" value="ECO:0000318"/>
    <property type="project" value="GO_Central"/>
</dbReference>
<proteinExistence type="inferred from homology"/>
<evidence type="ECO:0000256" key="4">
    <source>
        <dbReference type="ARBA" id="ARBA00022777"/>
    </source>
</evidence>
<dbReference type="GO" id="GO:0034271">
    <property type="term" value="C:phosphatidylinositol 3-kinase complex, class III, type I"/>
    <property type="evidence" value="ECO:0000318"/>
    <property type="project" value="GO_Central"/>
</dbReference>
<evidence type="ECO:0000259" key="10">
    <source>
        <dbReference type="PROSITE" id="PS51545"/>
    </source>
</evidence>
<dbReference type="FunFam" id="1.10.1070.11:FF:000042">
    <property type="entry name" value="Phosphatidylinositol 3-kinase VPS34"/>
    <property type="match status" value="1"/>
</dbReference>
<dbReference type="Gene3D" id="3.30.1010.10">
    <property type="entry name" value="Phosphatidylinositol 3-kinase Catalytic Subunit, Chain A, domain 4"/>
    <property type="match status" value="1"/>
</dbReference>
<dbReference type="InterPro" id="IPR008290">
    <property type="entry name" value="PI3K_Vps34"/>
</dbReference>
<dbReference type="GO" id="GO:0006897">
    <property type="term" value="P:endocytosis"/>
    <property type="evidence" value="ECO:0000318"/>
    <property type="project" value="GO_Central"/>
</dbReference>
<dbReference type="PROSITE" id="PS51545">
    <property type="entry name" value="PIK_HELICAL"/>
    <property type="match status" value="1"/>
</dbReference>
<dbReference type="Pfam" id="PF00792">
    <property type="entry name" value="PI3K_C2"/>
    <property type="match status" value="1"/>
</dbReference>
<dbReference type="SMART" id="SM00146">
    <property type="entry name" value="PI3Kc"/>
    <property type="match status" value="1"/>
</dbReference>
<dbReference type="CDD" id="cd00896">
    <property type="entry name" value="PI3Kc_III"/>
    <property type="match status" value="1"/>
</dbReference>
<dbReference type="PANTHER" id="PTHR10048">
    <property type="entry name" value="PHOSPHATIDYLINOSITOL KINASE"/>
    <property type="match status" value="1"/>
</dbReference>